<protein>
    <submittedName>
        <fullName evidence="1">Uncharacterized protein</fullName>
    </submittedName>
</protein>
<organism evidence="1 2">
    <name type="scientific">Datura stramonium</name>
    <name type="common">Jimsonweed</name>
    <name type="synonym">Common thornapple</name>
    <dbReference type="NCBI Taxonomy" id="4076"/>
    <lineage>
        <taxon>Eukaryota</taxon>
        <taxon>Viridiplantae</taxon>
        <taxon>Streptophyta</taxon>
        <taxon>Embryophyta</taxon>
        <taxon>Tracheophyta</taxon>
        <taxon>Spermatophyta</taxon>
        <taxon>Magnoliopsida</taxon>
        <taxon>eudicotyledons</taxon>
        <taxon>Gunneridae</taxon>
        <taxon>Pentapetalae</taxon>
        <taxon>asterids</taxon>
        <taxon>lamiids</taxon>
        <taxon>Solanales</taxon>
        <taxon>Solanaceae</taxon>
        <taxon>Solanoideae</taxon>
        <taxon>Datureae</taxon>
        <taxon>Datura</taxon>
    </lineage>
</organism>
<evidence type="ECO:0000313" key="1">
    <source>
        <dbReference type="EMBL" id="MCD9560843.1"/>
    </source>
</evidence>
<dbReference type="Proteomes" id="UP000823775">
    <property type="component" value="Unassembled WGS sequence"/>
</dbReference>
<feature type="non-terminal residue" evidence="1">
    <location>
        <position position="1"/>
    </location>
</feature>
<name>A0ABS8UR77_DATST</name>
<comment type="caution">
    <text evidence="1">The sequence shown here is derived from an EMBL/GenBank/DDBJ whole genome shotgun (WGS) entry which is preliminary data.</text>
</comment>
<proteinExistence type="predicted"/>
<evidence type="ECO:0000313" key="2">
    <source>
        <dbReference type="Proteomes" id="UP000823775"/>
    </source>
</evidence>
<gene>
    <name evidence="1" type="ORF">HAX54_019650</name>
</gene>
<reference evidence="1 2" key="1">
    <citation type="journal article" date="2021" name="BMC Genomics">
        <title>Datura genome reveals duplications of psychoactive alkaloid biosynthetic genes and high mutation rate following tissue culture.</title>
        <authorList>
            <person name="Rajewski A."/>
            <person name="Carter-House D."/>
            <person name="Stajich J."/>
            <person name="Litt A."/>
        </authorList>
    </citation>
    <scope>NUCLEOTIDE SEQUENCE [LARGE SCALE GENOMIC DNA]</scope>
    <source>
        <strain evidence="1">AR-01</strain>
    </source>
</reference>
<keyword evidence="2" id="KW-1185">Reference proteome</keyword>
<dbReference type="EMBL" id="JACEIK010002388">
    <property type="protein sequence ID" value="MCD9560843.1"/>
    <property type="molecule type" value="Genomic_DNA"/>
</dbReference>
<sequence length="95" mass="10667">HPIYSATTSPIIEDLDGATFHAVEIMQAMKVGGKIESNKVKMSRTTKIVSLEMLKHRYQPKTELGVKFDRIIEPIQLKHQKNTFGLGYEPTVGKA</sequence>
<accession>A0ABS8UR77</accession>